<sequence>MQVTKASIFSGPCSYQGTVPEVFLCNTNNVVMCFCVFLGVSKEENLRSVAVRRQKTIAEVAIGAREEGVPKEENMWAVPVRRHQGVAEVATGATEYGVPEEEKMWAVPVRRQQDVAEVAAGATKYGVPVEEKMWAFPVRTHQAVGEFPVVSGTMENDWVLESLSDSGTDDE</sequence>
<accession>A0ABM3PDZ7</accession>
<evidence type="ECO:0000313" key="1">
    <source>
        <dbReference type="Proteomes" id="UP001652583"/>
    </source>
</evidence>
<reference evidence="2" key="1">
    <citation type="submission" date="2025-08" db="UniProtKB">
        <authorList>
            <consortium name="RefSeq"/>
        </authorList>
    </citation>
    <scope>IDENTIFICATION</scope>
    <source>
        <tissue evidence="2">Blood</tissue>
    </source>
</reference>
<organism evidence="1 2">
    <name type="scientific">Acinonyx jubatus</name>
    <name type="common">Cheetah</name>
    <dbReference type="NCBI Taxonomy" id="32536"/>
    <lineage>
        <taxon>Eukaryota</taxon>
        <taxon>Metazoa</taxon>
        <taxon>Chordata</taxon>
        <taxon>Craniata</taxon>
        <taxon>Vertebrata</taxon>
        <taxon>Euteleostomi</taxon>
        <taxon>Mammalia</taxon>
        <taxon>Eutheria</taxon>
        <taxon>Laurasiatheria</taxon>
        <taxon>Carnivora</taxon>
        <taxon>Feliformia</taxon>
        <taxon>Felidae</taxon>
        <taxon>Felinae</taxon>
        <taxon>Acinonyx</taxon>
    </lineage>
</organism>
<dbReference type="RefSeq" id="XP_053069904.1">
    <property type="nucleotide sequence ID" value="XM_053213929.1"/>
</dbReference>
<dbReference type="GeneID" id="106987612"/>
<gene>
    <name evidence="2" type="primary">LOC106987612</name>
</gene>
<name>A0ABM3PDZ7_ACIJB</name>
<proteinExistence type="predicted"/>
<protein>
    <submittedName>
        <fullName evidence="2">Uncharacterized protein LOC106987612 isoform X3</fullName>
    </submittedName>
</protein>
<evidence type="ECO:0000313" key="2">
    <source>
        <dbReference type="RefSeq" id="XP_053069904.1"/>
    </source>
</evidence>
<dbReference type="Proteomes" id="UP001652583">
    <property type="component" value="Unplaced"/>
</dbReference>
<keyword evidence="1" id="KW-1185">Reference proteome</keyword>